<keyword evidence="4" id="KW-1185">Reference proteome</keyword>
<dbReference type="InterPro" id="IPR001387">
    <property type="entry name" value="Cro/C1-type_HTH"/>
</dbReference>
<proteinExistence type="predicted"/>
<comment type="caution">
    <text evidence="3">The sequence shown here is derived from an EMBL/GenBank/DDBJ whole genome shotgun (WGS) entry which is preliminary data.</text>
</comment>
<organism evidence="3 4">
    <name type="scientific">Kumtagia ephedrae</name>
    <dbReference type="NCBI Taxonomy" id="2116701"/>
    <lineage>
        <taxon>Bacteria</taxon>
        <taxon>Pseudomonadati</taxon>
        <taxon>Pseudomonadota</taxon>
        <taxon>Alphaproteobacteria</taxon>
        <taxon>Hyphomicrobiales</taxon>
        <taxon>Phyllobacteriaceae</taxon>
        <taxon>Kumtagia</taxon>
    </lineage>
</organism>
<gene>
    <name evidence="3" type="primary">higA</name>
    <name evidence="3" type="ORF">C7I84_13485</name>
</gene>
<dbReference type="EMBL" id="PXYK01000012">
    <property type="protein sequence ID" value="PSJ59041.1"/>
    <property type="molecule type" value="Genomic_DNA"/>
</dbReference>
<dbReference type="OrthoDB" id="3174593at2"/>
<dbReference type="PROSITE" id="PS50943">
    <property type="entry name" value="HTH_CROC1"/>
    <property type="match status" value="1"/>
</dbReference>
<dbReference type="PANTHER" id="PTHR36924:SF1">
    <property type="entry name" value="ANTITOXIN HIGA-1"/>
    <property type="match status" value="1"/>
</dbReference>
<dbReference type="InterPro" id="IPR013430">
    <property type="entry name" value="Toxin_antidote_HigA"/>
</dbReference>
<dbReference type="GO" id="GO:0003677">
    <property type="term" value="F:DNA binding"/>
    <property type="evidence" value="ECO:0007669"/>
    <property type="project" value="UniProtKB-KW"/>
</dbReference>
<dbReference type="Gene3D" id="1.10.260.40">
    <property type="entry name" value="lambda repressor-like DNA-binding domains"/>
    <property type="match status" value="1"/>
</dbReference>
<reference evidence="3 4" key="1">
    <citation type="submission" date="2018-03" db="EMBL/GenBank/DDBJ databases">
        <title>The draft genome of Mesorhizobium sp. 6GN-30.</title>
        <authorList>
            <person name="Liu L."/>
            <person name="Li L."/>
            <person name="Wang T."/>
            <person name="Zhang X."/>
            <person name="Liang L."/>
        </authorList>
    </citation>
    <scope>NUCLEOTIDE SEQUENCE [LARGE SCALE GENOMIC DNA]</scope>
    <source>
        <strain evidence="3 4">6GN30</strain>
    </source>
</reference>
<accession>A0A2P7S9C7</accession>
<dbReference type="AlphaFoldDB" id="A0A2P7S9C7"/>
<dbReference type="PANTHER" id="PTHR36924">
    <property type="entry name" value="ANTITOXIN HIGA-1"/>
    <property type="match status" value="1"/>
</dbReference>
<sequence>MSSSKRSLRDPNRPPVHPGAILRDIVLEGGVPSKSEFAAALGISRQMLHGILTEKHPITVEMAVRLGHVLGNGPGIWVRMQQAHDLWHAERRIDTSKLKVLHPAVAAE</sequence>
<dbReference type="InterPro" id="IPR010982">
    <property type="entry name" value="Lambda_DNA-bd_dom_sf"/>
</dbReference>
<evidence type="ECO:0000259" key="2">
    <source>
        <dbReference type="PROSITE" id="PS50943"/>
    </source>
</evidence>
<feature type="domain" description="HTH cro/C1-type" evidence="2">
    <location>
        <begin position="33"/>
        <end position="77"/>
    </location>
</feature>
<dbReference type="Proteomes" id="UP000241229">
    <property type="component" value="Unassembled WGS sequence"/>
</dbReference>
<evidence type="ECO:0000313" key="3">
    <source>
        <dbReference type="EMBL" id="PSJ59041.1"/>
    </source>
</evidence>
<dbReference type="NCBIfam" id="TIGR02607">
    <property type="entry name" value="antidote_HigA"/>
    <property type="match status" value="1"/>
</dbReference>
<dbReference type="CDD" id="cd00093">
    <property type="entry name" value="HTH_XRE"/>
    <property type="match status" value="1"/>
</dbReference>
<keyword evidence="1" id="KW-0238">DNA-binding</keyword>
<evidence type="ECO:0000313" key="4">
    <source>
        <dbReference type="Proteomes" id="UP000241229"/>
    </source>
</evidence>
<dbReference type="SUPFAM" id="SSF47413">
    <property type="entry name" value="lambda repressor-like DNA-binding domains"/>
    <property type="match status" value="1"/>
</dbReference>
<evidence type="ECO:0000256" key="1">
    <source>
        <dbReference type="ARBA" id="ARBA00023125"/>
    </source>
</evidence>
<dbReference type="RefSeq" id="WP_106772724.1">
    <property type="nucleotide sequence ID" value="NZ_PXYK01000012.1"/>
</dbReference>
<protein>
    <submittedName>
        <fullName evidence="3">Addiction module antidote protein, HigA family</fullName>
    </submittedName>
</protein>
<name>A0A2P7S9C7_9HYPH</name>